<reference evidence="18" key="1">
    <citation type="journal article" date="2019" name="Int. J. Syst. Evol. Microbiol.">
        <title>The Global Catalogue of Microorganisms (GCM) 10K type strain sequencing project: providing services to taxonomists for standard genome sequencing and annotation.</title>
        <authorList>
            <consortium name="The Broad Institute Genomics Platform"/>
            <consortium name="The Broad Institute Genome Sequencing Center for Infectious Disease"/>
            <person name="Wu L."/>
            <person name="Ma J."/>
        </authorList>
    </citation>
    <scope>NUCLEOTIDE SEQUENCE [LARGE SCALE GENOMIC DNA]</scope>
    <source>
        <strain evidence="18">KCTC 42211</strain>
    </source>
</reference>
<evidence type="ECO:0000259" key="15">
    <source>
        <dbReference type="Pfam" id="PF02096"/>
    </source>
</evidence>
<feature type="transmembrane region" description="Helical" evidence="13">
    <location>
        <begin position="439"/>
        <end position="462"/>
    </location>
</feature>
<evidence type="ECO:0000256" key="5">
    <source>
        <dbReference type="ARBA" id="ARBA00022475"/>
    </source>
</evidence>
<dbReference type="PANTHER" id="PTHR12428:SF65">
    <property type="entry name" value="CYTOCHROME C OXIDASE ASSEMBLY PROTEIN COX18, MITOCHONDRIAL"/>
    <property type="match status" value="1"/>
</dbReference>
<evidence type="ECO:0000256" key="10">
    <source>
        <dbReference type="ARBA" id="ARBA00023186"/>
    </source>
</evidence>
<evidence type="ECO:0000256" key="13">
    <source>
        <dbReference type="HAMAP-Rule" id="MF_01810"/>
    </source>
</evidence>
<proteinExistence type="inferred from homology"/>
<keyword evidence="8 13" id="KW-1133">Transmembrane helix</keyword>
<protein>
    <recommendedName>
        <fullName evidence="3 13">Membrane protein insertase YidC</fullName>
    </recommendedName>
    <alternativeName>
        <fullName evidence="12 13">Foldase YidC</fullName>
    </alternativeName>
    <alternativeName>
        <fullName evidence="11 13">Membrane integrase YidC</fullName>
    </alternativeName>
    <alternativeName>
        <fullName evidence="13">Membrane protein YidC</fullName>
    </alternativeName>
</protein>
<dbReference type="InterPro" id="IPR047196">
    <property type="entry name" value="YidC_ALB_C"/>
</dbReference>
<evidence type="ECO:0000256" key="11">
    <source>
        <dbReference type="ARBA" id="ARBA00033245"/>
    </source>
</evidence>
<dbReference type="InterPro" id="IPR019998">
    <property type="entry name" value="Membr_insert_YidC"/>
</dbReference>
<evidence type="ECO:0000256" key="12">
    <source>
        <dbReference type="ARBA" id="ARBA00033342"/>
    </source>
</evidence>
<evidence type="ECO:0000256" key="2">
    <source>
        <dbReference type="ARBA" id="ARBA00010527"/>
    </source>
</evidence>
<evidence type="ECO:0000256" key="1">
    <source>
        <dbReference type="ARBA" id="ARBA00004429"/>
    </source>
</evidence>
<feature type="compositionally biased region" description="Low complexity" evidence="14">
    <location>
        <begin position="60"/>
        <end position="69"/>
    </location>
</feature>
<dbReference type="InterPro" id="IPR038221">
    <property type="entry name" value="YidC_periplasmic_sf"/>
</dbReference>
<dbReference type="RefSeq" id="WP_386710119.1">
    <property type="nucleotide sequence ID" value="NZ_JBHRYF010000008.1"/>
</dbReference>
<feature type="transmembrane region" description="Helical" evidence="13">
    <location>
        <begin position="6"/>
        <end position="23"/>
    </location>
</feature>
<dbReference type="NCBIfam" id="NF002352">
    <property type="entry name" value="PRK01318.1-3"/>
    <property type="match status" value="1"/>
</dbReference>
<dbReference type="InterPro" id="IPR028053">
    <property type="entry name" value="Membr_insert_YidC_N"/>
</dbReference>
<evidence type="ECO:0000259" key="16">
    <source>
        <dbReference type="Pfam" id="PF14849"/>
    </source>
</evidence>
<feature type="transmembrane region" description="Helical" evidence="13">
    <location>
        <begin position="376"/>
        <end position="397"/>
    </location>
</feature>
<feature type="domain" description="Membrane insertase YidC N-terminal" evidence="16">
    <location>
        <begin position="86"/>
        <end position="364"/>
    </location>
</feature>
<dbReference type="NCBIfam" id="TIGR03593">
    <property type="entry name" value="yidC_nterm"/>
    <property type="match status" value="1"/>
</dbReference>
<feature type="transmembrane region" description="Helical" evidence="13">
    <location>
        <begin position="482"/>
        <end position="500"/>
    </location>
</feature>
<evidence type="ECO:0000256" key="9">
    <source>
        <dbReference type="ARBA" id="ARBA00023136"/>
    </source>
</evidence>
<comment type="similarity">
    <text evidence="2 13">Belongs to the OXA1/ALB3/YidC family. Type 1 subfamily.</text>
</comment>
<dbReference type="PRINTS" id="PR01900">
    <property type="entry name" value="YIDCPROTEIN"/>
</dbReference>
<sequence length="569" mass="62355">MNQTRTFLIFAWMMVAVLLWMEWGKDKQPAPAAAETAQQAPPSAGALPGMAPGDVEAAIPSAKPSGAAGNPAAAAVAATPIAADHRVTVTTDVLTLSLDGGNVFDAQLLQYPQDRSEGSPPVKLLDDDPTHFYVAKSGWVGQAGASVPALVPEQPQQRDVRLADGQKAVQVSFVSPPDAAVRIRRTYTLTRGSYAIGVHDEVVNTSGKPWQGYLYRQLARIPPQAKSGMTNPESYSFAGAKWFSAADGYEGRKYKDFIDDGPLDKTVTGGWIALLQHHFFTAWIPQKDQAARFGLTSAGSVEGIHAMGPSFSLAPGEKGVSDARLWVGPKLVSQLRAQAVPGLERAVDYSRFQVFAVLGQGLFWILAKLHALFGNWGWAIIALVCLLKLALFPLSAAQYKSTAKMRRFQPRIAQLKERYGDDKQKFQMAMMELYKKEKINPVGGCLPVLPQMIIFMALYWVLMESVELRQAPWTLWIQDLTARDPYFILPALNIAIMWATQKLTPMSGMDPMQQKMMQTMPLIFGVILAFLPAGLVLYQVANGGLGLLQQWVITRKYAEPPSRPLVEKS</sequence>
<keyword evidence="10 13" id="KW-0143">Chaperone</keyword>
<feature type="transmembrane region" description="Helical" evidence="13">
    <location>
        <begin position="521"/>
        <end position="541"/>
    </location>
</feature>
<gene>
    <name evidence="13 17" type="primary">yidC</name>
    <name evidence="17" type="ORF">ACFOM9_10645</name>
</gene>
<dbReference type="CDD" id="cd19961">
    <property type="entry name" value="EcYidC-like_peri"/>
    <property type="match status" value="1"/>
</dbReference>
<dbReference type="Gene3D" id="2.70.98.90">
    <property type="match status" value="1"/>
</dbReference>
<evidence type="ECO:0000313" key="18">
    <source>
        <dbReference type="Proteomes" id="UP001595724"/>
    </source>
</evidence>
<evidence type="ECO:0000256" key="6">
    <source>
        <dbReference type="ARBA" id="ARBA00022692"/>
    </source>
</evidence>
<dbReference type="HAMAP" id="MF_01810">
    <property type="entry name" value="YidC_type1"/>
    <property type="match status" value="1"/>
</dbReference>
<dbReference type="InterPro" id="IPR028055">
    <property type="entry name" value="YidC/Oxa/ALB_C"/>
</dbReference>
<evidence type="ECO:0000256" key="3">
    <source>
        <dbReference type="ARBA" id="ARBA00015325"/>
    </source>
</evidence>
<dbReference type="PANTHER" id="PTHR12428">
    <property type="entry name" value="OXA1"/>
    <property type="match status" value="1"/>
</dbReference>
<comment type="function">
    <text evidence="13">Required for the insertion and/or proper folding and/or complex formation of integral membrane proteins into the membrane. Involved in integration of membrane proteins that insert both dependently and independently of the Sec translocase complex, as well as at least some lipoproteins. Aids folding of multispanning membrane proteins.</text>
</comment>
<keyword evidence="4 13" id="KW-0813">Transport</keyword>
<name>A0ABV7UU49_9GAMM</name>
<comment type="caution">
    <text evidence="17">The sequence shown here is derived from an EMBL/GenBank/DDBJ whole genome shotgun (WGS) entry which is preliminary data.</text>
</comment>
<dbReference type="PRINTS" id="PR00701">
    <property type="entry name" value="60KDINNERMP"/>
</dbReference>
<keyword evidence="5 13" id="KW-1003">Cell membrane</keyword>
<accession>A0ABV7UU49</accession>
<keyword evidence="18" id="KW-1185">Reference proteome</keyword>
<dbReference type="Proteomes" id="UP001595724">
    <property type="component" value="Unassembled WGS sequence"/>
</dbReference>
<dbReference type="EMBL" id="JBHRYF010000008">
    <property type="protein sequence ID" value="MFC3660525.1"/>
    <property type="molecule type" value="Genomic_DNA"/>
</dbReference>
<feature type="domain" description="Membrane insertase YidC/Oxa/ALB C-terminal" evidence="15">
    <location>
        <begin position="376"/>
        <end position="555"/>
    </location>
</feature>
<comment type="subcellular location">
    <subcellularLocation>
        <location evidence="1">Cell inner membrane</location>
        <topology evidence="1">Multi-pass membrane protein</topology>
    </subcellularLocation>
    <subcellularLocation>
        <location evidence="13">Cell membrane</location>
        <topology evidence="13">Multi-pass membrane protein</topology>
    </subcellularLocation>
</comment>
<evidence type="ECO:0000256" key="7">
    <source>
        <dbReference type="ARBA" id="ARBA00022927"/>
    </source>
</evidence>
<keyword evidence="6 13" id="KW-0812">Transmembrane</keyword>
<comment type="subunit">
    <text evidence="13">Interacts with the Sec translocase complex via SecD. Specifically interacts with transmembrane segments of nascent integral membrane proteins during membrane integration.</text>
</comment>
<dbReference type="Pfam" id="PF02096">
    <property type="entry name" value="60KD_IMP"/>
    <property type="match status" value="1"/>
</dbReference>
<evidence type="ECO:0000313" key="17">
    <source>
        <dbReference type="EMBL" id="MFC3660525.1"/>
    </source>
</evidence>
<keyword evidence="9 13" id="KW-0472">Membrane</keyword>
<dbReference type="Pfam" id="PF14849">
    <property type="entry name" value="YidC_periplas"/>
    <property type="match status" value="1"/>
</dbReference>
<feature type="region of interest" description="Disordered" evidence="14">
    <location>
        <begin position="30"/>
        <end position="69"/>
    </location>
</feature>
<organism evidence="17 18">
    <name type="scientific">Luteimonas notoginsengisoli</name>
    <dbReference type="NCBI Taxonomy" id="1578200"/>
    <lineage>
        <taxon>Bacteria</taxon>
        <taxon>Pseudomonadati</taxon>
        <taxon>Pseudomonadota</taxon>
        <taxon>Gammaproteobacteria</taxon>
        <taxon>Lysobacterales</taxon>
        <taxon>Lysobacteraceae</taxon>
        <taxon>Luteimonas</taxon>
    </lineage>
</organism>
<dbReference type="CDD" id="cd20070">
    <property type="entry name" value="5TM_YidC_Alb3"/>
    <property type="match status" value="1"/>
</dbReference>
<evidence type="ECO:0000256" key="8">
    <source>
        <dbReference type="ARBA" id="ARBA00022989"/>
    </source>
</evidence>
<keyword evidence="7 13" id="KW-0653">Protein transport</keyword>
<feature type="compositionally biased region" description="Low complexity" evidence="14">
    <location>
        <begin position="30"/>
        <end position="44"/>
    </location>
</feature>
<dbReference type="InterPro" id="IPR001708">
    <property type="entry name" value="YidC/ALB3/OXA1/COX18"/>
</dbReference>
<evidence type="ECO:0000256" key="4">
    <source>
        <dbReference type="ARBA" id="ARBA00022448"/>
    </source>
</evidence>
<evidence type="ECO:0000256" key="14">
    <source>
        <dbReference type="SAM" id="MobiDB-lite"/>
    </source>
</evidence>
<dbReference type="NCBIfam" id="TIGR03592">
    <property type="entry name" value="yidC_oxa1_cterm"/>
    <property type="match status" value="1"/>
</dbReference>